<dbReference type="Proteomes" id="UP001597229">
    <property type="component" value="Unassembled WGS sequence"/>
</dbReference>
<name>A0ABW3W4Y1_9ACTN</name>
<organism evidence="1 2">
    <name type="scientific">Nocardioides ginsengisoli</name>
    <dbReference type="NCBI Taxonomy" id="363868"/>
    <lineage>
        <taxon>Bacteria</taxon>
        <taxon>Bacillati</taxon>
        <taxon>Actinomycetota</taxon>
        <taxon>Actinomycetes</taxon>
        <taxon>Propionibacteriales</taxon>
        <taxon>Nocardioidaceae</taxon>
        <taxon>Nocardioides</taxon>
    </lineage>
</organism>
<protein>
    <submittedName>
        <fullName evidence="1">Uncharacterized protein</fullName>
    </submittedName>
</protein>
<sequence>MPSTASDLVERSNALLSAIDEITSNPGLSVREDLIAIAGQAAVVSLRTAQLVQQLEDRVARLEGH</sequence>
<proteinExistence type="predicted"/>
<dbReference type="RefSeq" id="WP_367919628.1">
    <property type="nucleotide sequence ID" value="NZ_BAABAC010000023.1"/>
</dbReference>
<evidence type="ECO:0000313" key="1">
    <source>
        <dbReference type="EMBL" id="MFD1250353.1"/>
    </source>
</evidence>
<evidence type="ECO:0000313" key="2">
    <source>
        <dbReference type="Proteomes" id="UP001597229"/>
    </source>
</evidence>
<accession>A0ABW3W4Y1</accession>
<reference evidence="2" key="1">
    <citation type="journal article" date="2019" name="Int. J. Syst. Evol. Microbiol.">
        <title>The Global Catalogue of Microorganisms (GCM) 10K type strain sequencing project: providing services to taxonomists for standard genome sequencing and annotation.</title>
        <authorList>
            <consortium name="The Broad Institute Genomics Platform"/>
            <consortium name="The Broad Institute Genome Sequencing Center for Infectious Disease"/>
            <person name="Wu L."/>
            <person name="Ma J."/>
        </authorList>
    </citation>
    <scope>NUCLEOTIDE SEQUENCE [LARGE SCALE GENOMIC DNA]</scope>
    <source>
        <strain evidence="2">CCUG 52478</strain>
    </source>
</reference>
<comment type="caution">
    <text evidence="1">The sequence shown here is derived from an EMBL/GenBank/DDBJ whole genome shotgun (WGS) entry which is preliminary data.</text>
</comment>
<keyword evidence="2" id="KW-1185">Reference proteome</keyword>
<gene>
    <name evidence="1" type="ORF">ACFQ3F_21340</name>
</gene>
<dbReference type="EMBL" id="JBHTLX010000023">
    <property type="protein sequence ID" value="MFD1250353.1"/>
    <property type="molecule type" value="Genomic_DNA"/>
</dbReference>